<dbReference type="Proteomes" id="UP001050975">
    <property type="component" value="Unassembled WGS sequence"/>
</dbReference>
<keyword evidence="1" id="KW-1133">Transmembrane helix</keyword>
<name>A0AAV3X8C6_9CYAN</name>
<dbReference type="InterPro" id="IPR011042">
    <property type="entry name" value="6-blade_b-propeller_TolB-like"/>
</dbReference>
<accession>A0AAV3X8C6</accession>
<dbReference type="SUPFAM" id="SSF82171">
    <property type="entry name" value="DPP6 N-terminal domain-like"/>
    <property type="match status" value="2"/>
</dbReference>
<dbReference type="EMBL" id="BLAY01000020">
    <property type="protein sequence ID" value="GET36930.1"/>
    <property type="molecule type" value="Genomic_DNA"/>
</dbReference>
<evidence type="ECO:0000256" key="1">
    <source>
        <dbReference type="SAM" id="Phobius"/>
    </source>
</evidence>
<evidence type="ECO:0000313" key="3">
    <source>
        <dbReference type="Proteomes" id="UP001050975"/>
    </source>
</evidence>
<comment type="caution">
    <text evidence="2">The sequence shown here is derived from an EMBL/GenBank/DDBJ whole genome shotgun (WGS) entry which is preliminary data.</text>
</comment>
<proteinExistence type="predicted"/>
<feature type="transmembrane region" description="Helical" evidence="1">
    <location>
        <begin position="12"/>
        <end position="31"/>
    </location>
</feature>
<evidence type="ECO:0000313" key="2">
    <source>
        <dbReference type="EMBL" id="GET36930.1"/>
    </source>
</evidence>
<dbReference type="Gene3D" id="2.120.10.30">
    <property type="entry name" value="TolB, C-terminal domain"/>
    <property type="match status" value="1"/>
</dbReference>
<protein>
    <recommendedName>
        <fullName evidence="4">SbsA Ig-like domain-containing protein</fullName>
    </recommendedName>
</protein>
<keyword evidence="1" id="KW-0812">Transmembrane</keyword>
<reference evidence="2" key="1">
    <citation type="submission" date="2019-10" db="EMBL/GenBank/DDBJ databases">
        <title>Draft genome sequece of Microseira wollei NIES-4236.</title>
        <authorList>
            <person name="Yamaguchi H."/>
            <person name="Suzuki S."/>
            <person name="Kawachi M."/>
        </authorList>
    </citation>
    <scope>NUCLEOTIDE SEQUENCE</scope>
    <source>
        <strain evidence="2">NIES-4236</strain>
    </source>
</reference>
<dbReference type="RefSeq" id="WP_226577514.1">
    <property type="nucleotide sequence ID" value="NZ_BLAY01000020.1"/>
</dbReference>
<gene>
    <name evidence="2" type="ORF">MiSe_16830</name>
</gene>
<keyword evidence="3" id="KW-1185">Reference proteome</keyword>
<sequence>MKKSFLQPLDRAAIALILILSVTIGLLLWSGDRSSSRVRDFSWQDKQIGAEDRGFILTFSRPMNHTSVEQNLRIDPPLPGKFSWAGRRMAYTLISPAPYGSEYQLKLLRAQDKFAKDNQPQRQIQPFTAKFKTRDRAFAYLGIKGKEAGRLMLVNLSAKQPKPIALTPPDLVVTDFEPYPLGDRILFSANPRSFQRQSILEQQLYAVTTGIAPPSPDSSSGRLEPPGKIKLVLDHKYYQNLKFDLSADGQTIVVQRVSRRNSADFGLWIIKPDGKAKPLKGQPGGDFKIAPDSKAIAIAQGEGLAIVPLDNPGDKPLDFLPKFGTIVGFSDDGSAAAMVKFNTDRTRSLYLVNNVGVEKELFRTTGSIIDAQFDPGGKTLYCLLTQLIPGDEFIEEPYIAAINLETSELRTLVVLKNQRQAEISLSPDGIALLFDQPVTIVQPAAAQSDAPRTDSGEAIVTSRLWLVPLPTGSAEATSVSVQPEQLPIAGFHPLWLP</sequence>
<dbReference type="AlphaFoldDB" id="A0AAV3X8C6"/>
<keyword evidence="1" id="KW-0472">Membrane</keyword>
<organism evidence="2 3">
    <name type="scientific">Microseira wollei NIES-4236</name>
    <dbReference type="NCBI Taxonomy" id="2530354"/>
    <lineage>
        <taxon>Bacteria</taxon>
        <taxon>Bacillati</taxon>
        <taxon>Cyanobacteriota</taxon>
        <taxon>Cyanophyceae</taxon>
        <taxon>Oscillatoriophycideae</taxon>
        <taxon>Aerosakkonematales</taxon>
        <taxon>Aerosakkonemataceae</taxon>
        <taxon>Microseira</taxon>
    </lineage>
</organism>
<dbReference type="Gene3D" id="2.60.40.3710">
    <property type="match status" value="1"/>
</dbReference>
<evidence type="ECO:0008006" key="4">
    <source>
        <dbReference type="Google" id="ProtNLM"/>
    </source>
</evidence>